<feature type="chain" id="PRO_5008745818" description="Secreted protein" evidence="1">
    <location>
        <begin position="31"/>
        <end position="181"/>
    </location>
</feature>
<dbReference type="PROSITE" id="PS51318">
    <property type="entry name" value="TAT"/>
    <property type="match status" value="1"/>
</dbReference>
<evidence type="ECO:0008006" key="4">
    <source>
        <dbReference type="Google" id="ProtNLM"/>
    </source>
</evidence>
<dbReference type="AlphaFoldDB" id="A0A1C6SGF8"/>
<evidence type="ECO:0000313" key="3">
    <source>
        <dbReference type="Proteomes" id="UP000198959"/>
    </source>
</evidence>
<organism evidence="2 3">
    <name type="scientific">Micromonospora pallida</name>
    <dbReference type="NCBI Taxonomy" id="145854"/>
    <lineage>
        <taxon>Bacteria</taxon>
        <taxon>Bacillati</taxon>
        <taxon>Actinomycetota</taxon>
        <taxon>Actinomycetes</taxon>
        <taxon>Micromonosporales</taxon>
        <taxon>Micromonosporaceae</taxon>
        <taxon>Micromonospora</taxon>
    </lineage>
</organism>
<name>A0A1C6SGF8_9ACTN</name>
<feature type="signal peptide" evidence="1">
    <location>
        <begin position="1"/>
        <end position="30"/>
    </location>
</feature>
<reference evidence="3" key="1">
    <citation type="submission" date="2016-06" db="EMBL/GenBank/DDBJ databases">
        <authorList>
            <person name="Varghese N."/>
            <person name="Submissions Spin"/>
        </authorList>
    </citation>
    <scope>NUCLEOTIDE SEQUENCE [LARGE SCALE GENOMIC DNA]</scope>
    <source>
        <strain evidence="3">DSM 43817</strain>
    </source>
</reference>
<evidence type="ECO:0000256" key="1">
    <source>
        <dbReference type="SAM" id="SignalP"/>
    </source>
</evidence>
<protein>
    <recommendedName>
        <fullName evidence="4">Secreted protein</fullName>
    </recommendedName>
</protein>
<keyword evidence="1" id="KW-0732">Signal</keyword>
<dbReference type="Proteomes" id="UP000198959">
    <property type="component" value="Unassembled WGS sequence"/>
</dbReference>
<dbReference type="STRING" id="145854.GA0074692_2569"/>
<dbReference type="OrthoDB" id="5187457at2"/>
<dbReference type="RefSeq" id="WP_141725256.1">
    <property type="nucleotide sequence ID" value="NZ_FMHW01000002.1"/>
</dbReference>
<keyword evidence="3" id="KW-1185">Reference proteome</keyword>
<gene>
    <name evidence="2" type="ORF">GA0074692_2569</name>
</gene>
<dbReference type="InterPro" id="IPR006311">
    <property type="entry name" value="TAT_signal"/>
</dbReference>
<accession>A0A1C6SGF8</accession>
<dbReference type="EMBL" id="FMHW01000002">
    <property type="protein sequence ID" value="SCL28594.1"/>
    <property type="molecule type" value="Genomic_DNA"/>
</dbReference>
<proteinExistence type="predicted"/>
<sequence>MPKRRRILQSVLSAVAAMLLVATTAQPASAWTWSSVTNVYYPIGSSYCVRAQAGIDHFVPGSFSGNLAYSNAYLLRVRVDIITGWRSCELAATGWGRARLDVQKWNGTAWTFCRGSGWAYGSFGWSSGELGGPYGPSQILDYGGSASCGQGYYRTIAFAEYEVSPSTWVGGSVPSPYEWVP</sequence>
<evidence type="ECO:0000313" key="2">
    <source>
        <dbReference type="EMBL" id="SCL28594.1"/>
    </source>
</evidence>